<organism evidence="1 2">
    <name type="scientific">Paraburkholderia haematera</name>
    <dbReference type="NCBI Taxonomy" id="2793077"/>
    <lineage>
        <taxon>Bacteria</taxon>
        <taxon>Pseudomonadati</taxon>
        <taxon>Pseudomonadota</taxon>
        <taxon>Betaproteobacteria</taxon>
        <taxon>Burkholderiales</taxon>
        <taxon>Burkholderiaceae</taxon>
        <taxon>Paraburkholderia</taxon>
    </lineage>
</organism>
<dbReference type="Proteomes" id="UP000672526">
    <property type="component" value="Unassembled WGS sequence"/>
</dbReference>
<evidence type="ECO:0000313" key="1">
    <source>
        <dbReference type="EMBL" id="CAE6767419.1"/>
    </source>
</evidence>
<gene>
    <name evidence="1" type="ORF">R69888_03706</name>
</gene>
<accession>A0ABM8RRF9</accession>
<comment type="caution">
    <text evidence="1">The sequence shown here is derived from an EMBL/GenBank/DDBJ whole genome shotgun (WGS) entry which is preliminary data.</text>
</comment>
<sequence length="100" mass="11626">MQIEIRLSSFYSLGDERRFFKALEDIAAIKHVQGVGRGLLIDIDLRYLSEDALLDMIALFWRYGVVLAPLQALATRKRFAWLSDEQAYWHKSMFETSLAE</sequence>
<protein>
    <recommendedName>
        <fullName evidence="3">STAS/SEC14 domain-containing protein</fullName>
    </recommendedName>
</protein>
<reference evidence="1 2" key="1">
    <citation type="submission" date="2021-02" db="EMBL/GenBank/DDBJ databases">
        <authorList>
            <person name="Vanwijnsberghe S."/>
        </authorList>
    </citation>
    <scope>NUCLEOTIDE SEQUENCE [LARGE SCALE GENOMIC DNA]</scope>
    <source>
        <strain evidence="1 2">LMG 31837</strain>
    </source>
</reference>
<evidence type="ECO:0008006" key="3">
    <source>
        <dbReference type="Google" id="ProtNLM"/>
    </source>
</evidence>
<proteinExistence type="predicted"/>
<name>A0ABM8RRF9_9BURK</name>
<keyword evidence="2" id="KW-1185">Reference proteome</keyword>
<dbReference type="RefSeq" id="WP_211612633.1">
    <property type="nucleotide sequence ID" value="NZ_CAJNBK010000009.1"/>
</dbReference>
<evidence type="ECO:0000313" key="2">
    <source>
        <dbReference type="Proteomes" id="UP000672526"/>
    </source>
</evidence>
<dbReference type="EMBL" id="CAJNBK010000009">
    <property type="protein sequence ID" value="CAE6767419.1"/>
    <property type="molecule type" value="Genomic_DNA"/>
</dbReference>